<sequence length="45" mass="5274">MPITGPRRQQTFDEIADIFVGAPDRGWEADRDLIDQQLRDPWSEM</sequence>
<protein>
    <submittedName>
        <fullName evidence="1">Uncharacterized protein</fullName>
    </submittedName>
</protein>
<comment type="caution">
    <text evidence="1">The sequence shown here is derived from an EMBL/GenBank/DDBJ whole genome shotgun (WGS) entry which is preliminary data.</text>
</comment>
<reference evidence="1 2" key="1">
    <citation type="submission" date="2023-10" db="EMBL/GenBank/DDBJ databases">
        <title>Saccharopolyspora sp. nov., isolated from mangrove soil.</title>
        <authorList>
            <person name="Lu Y."/>
            <person name="Liu W."/>
        </authorList>
    </citation>
    <scope>NUCLEOTIDE SEQUENCE [LARGE SCALE GENOMIC DNA]</scope>
    <source>
        <strain evidence="1 2">S2-29</strain>
    </source>
</reference>
<dbReference type="RefSeq" id="WP_324265965.1">
    <property type="nucleotide sequence ID" value="NZ_JAWLNX010000008.1"/>
</dbReference>
<evidence type="ECO:0000313" key="1">
    <source>
        <dbReference type="EMBL" id="MEB3368433.1"/>
    </source>
</evidence>
<accession>A0ABU6AAH8</accession>
<dbReference type="Proteomes" id="UP001327093">
    <property type="component" value="Unassembled WGS sequence"/>
</dbReference>
<proteinExistence type="predicted"/>
<dbReference type="EMBL" id="JAWLNX010000008">
    <property type="protein sequence ID" value="MEB3368433.1"/>
    <property type="molecule type" value="Genomic_DNA"/>
</dbReference>
<keyword evidence="2" id="KW-1185">Reference proteome</keyword>
<gene>
    <name evidence="1" type="ORF">R4I43_13560</name>
</gene>
<organism evidence="1 2">
    <name type="scientific">Saccharopolyspora mangrovi</name>
    <dbReference type="NCBI Taxonomy" id="3082379"/>
    <lineage>
        <taxon>Bacteria</taxon>
        <taxon>Bacillati</taxon>
        <taxon>Actinomycetota</taxon>
        <taxon>Actinomycetes</taxon>
        <taxon>Pseudonocardiales</taxon>
        <taxon>Pseudonocardiaceae</taxon>
        <taxon>Saccharopolyspora</taxon>
    </lineage>
</organism>
<evidence type="ECO:0000313" key="2">
    <source>
        <dbReference type="Proteomes" id="UP001327093"/>
    </source>
</evidence>
<name>A0ABU6AAH8_9PSEU</name>